<dbReference type="PANTHER" id="PTHR28055">
    <property type="entry name" value="ALTERED INHERITANCE OF MITOCHONDRIA PROTEIN 41, MITOCHONDRIAL"/>
    <property type="match status" value="1"/>
</dbReference>
<organism evidence="1 2">
    <name type="scientific">Stappia sediminis</name>
    <dbReference type="NCBI Taxonomy" id="2692190"/>
    <lineage>
        <taxon>Bacteria</taxon>
        <taxon>Pseudomonadati</taxon>
        <taxon>Pseudomonadota</taxon>
        <taxon>Alphaproteobacteria</taxon>
        <taxon>Hyphomicrobiales</taxon>
        <taxon>Stappiaceae</taxon>
        <taxon>Stappia</taxon>
    </lineage>
</organism>
<dbReference type="GO" id="GO:0016884">
    <property type="term" value="F:carbon-nitrogen ligase activity, with glutamine as amido-N-donor"/>
    <property type="evidence" value="ECO:0007669"/>
    <property type="project" value="InterPro"/>
</dbReference>
<dbReference type="InterPro" id="IPR003789">
    <property type="entry name" value="Asn/Gln_tRNA_amidoTrase-B-like"/>
</dbReference>
<dbReference type="InterPro" id="IPR023168">
    <property type="entry name" value="GatB_Yqey_C_2"/>
</dbReference>
<keyword evidence="2" id="KW-1185">Reference proteome</keyword>
<dbReference type="PANTHER" id="PTHR28055:SF1">
    <property type="entry name" value="ALTERED INHERITANCE OF MITOCHONDRIA PROTEIN 41, MITOCHONDRIAL"/>
    <property type="match status" value="1"/>
</dbReference>
<sequence length="151" mass="17656">MREEINSALQNALEKGEKGRAATLRLVQATIRDRDLRSRETGGDGLTDVEVIEILRKMMRQREESVRDYEESGQLELAEQERQESDIIREFLPRQFDEEEMRRHCENVVRDINAHGLRDMGRCMSALKERFPGQMDFTRASCVVKDLLRSE</sequence>
<name>A0A7X3LQV8_9HYPH</name>
<dbReference type="AlphaFoldDB" id="A0A7X3LQV8"/>
<dbReference type="InterPro" id="IPR042184">
    <property type="entry name" value="YqeY/Aim41_N"/>
</dbReference>
<gene>
    <name evidence="1" type="ORF">GR183_00805</name>
</gene>
<dbReference type="EMBL" id="WUMV01000001">
    <property type="protein sequence ID" value="MXN63430.1"/>
    <property type="molecule type" value="Genomic_DNA"/>
</dbReference>
<dbReference type="InterPro" id="IPR019004">
    <property type="entry name" value="YqeY/Aim41"/>
</dbReference>
<dbReference type="RefSeq" id="WP_160773687.1">
    <property type="nucleotide sequence ID" value="NZ_WUMV01000001.1"/>
</dbReference>
<dbReference type="Pfam" id="PF09424">
    <property type="entry name" value="YqeY"/>
    <property type="match status" value="1"/>
</dbReference>
<dbReference type="SUPFAM" id="SSF89095">
    <property type="entry name" value="GatB/YqeY motif"/>
    <property type="match status" value="1"/>
</dbReference>
<evidence type="ECO:0000313" key="1">
    <source>
        <dbReference type="EMBL" id="MXN63430.1"/>
    </source>
</evidence>
<comment type="caution">
    <text evidence="1">The sequence shown here is derived from an EMBL/GenBank/DDBJ whole genome shotgun (WGS) entry which is preliminary data.</text>
</comment>
<dbReference type="Gene3D" id="1.10.1510.10">
    <property type="entry name" value="Uncharacterised protein YqeY/AIM41 PF09424, N-terminal domain"/>
    <property type="match status" value="1"/>
</dbReference>
<protein>
    <submittedName>
        <fullName evidence="1">GatB/YqeY domain-containing protein</fullName>
    </submittedName>
</protein>
<dbReference type="Gene3D" id="1.10.10.410">
    <property type="match status" value="1"/>
</dbReference>
<proteinExistence type="predicted"/>
<accession>A0A7X3LQV8</accession>
<evidence type="ECO:0000313" key="2">
    <source>
        <dbReference type="Proteomes" id="UP000433101"/>
    </source>
</evidence>
<reference evidence="1 2" key="1">
    <citation type="submission" date="2019-12" db="EMBL/GenBank/DDBJ databases">
        <authorList>
            <person name="Li M."/>
        </authorList>
    </citation>
    <scope>NUCLEOTIDE SEQUENCE [LARGE SCALE GENOMIC DNA]</scope>
    <source>
        <strain evidence="1 2">GBMRC 2046</strain>
    </source>
</reference>
<dbReference type="Proteomes" id="UP000433101">
    <property type="component" value="Unassembled WGS sequence"/>
</dbReference>